<feature type="transmembrane region" description="Helical" evidence="1">
    <location>
        <begin position="80"/>
        <end position="102"/>
    </location>
</feature>
<protein>
    <submittedName>
        <fullName evidence="3">Uncharacterized protein</fullName>
    </submittedName>
</protein>
<keyword evidence="1" id="KW-0472">Membrane</keyword>
<keyword evidence="5" id="KW-1185">Reference proteome</keyword>
<sequence>MRVATGLLLALWLLFMGFKFWTTQPMDYDGEIMRMLSGILLFIQLIAWVFIFTMPLTTFVILFIAEVIAIVLAFGLDLSYILFAVINLIFMFMSFAGHRELVKRKAAAKKKSAKTT</sequence>
<keyword evidence="1" id="KW-0812">Transmembrane</keyword>
<proteinExistence type="predicted"/>
<evidence type="ECO:0000313" key="2">
    <source>
        <dbReference type="EMBL" id="QWU15428.1"/>
    </source>
</evidence>
<organism evidence="3 4">
    <name type="scientific">Paenibacillus sophorae</name>
    <dbReference type="NCBI Taxonomy" id="1333845"/>
    <lineage>
        <taxon>Bacteria</taxon>
        <taxon>Bacillati</taxon>
        <taxon>Bacillota</taxon>
        <taxon>Bacilli</taxon>
        <taxon>Bacillales</taxon>
        <taxon>Paenibacillaceae</taxon>
        <taxon>Paenibacillus</taxon>
    </lineage>
</organism>
<evidence type="ECO:0000313" key="3">
    <source>
        <dbReference type="EMBL" id="SEP14809.1"/>
    </source>
</evidence>
<reference evidence="3 4" key="1">
    <citation type="submission" date="2016-10" db="EMBL/GenBank/DDBJ databases">
        <authorList>
            <person name="de Groot N.N."/>
        </authorList>
    </citation>
    <scope>NUCLEOTIDE SEQUENCE [LARGE SCALE GENOMIC DNA]</scope>
    <source>
        <strain evidence="3 4">CGMCC 1.10238</strain>
    </source>
</reference>
<dbReference type="EMBL" id="CP076607">
    <property type="protein sequence ID" value="QWU15428.1"/>
    <property type="molecule type" value="Genomic_DNA"/>
</dbReference>
<dbReference type="RefSeq" id="WP_090834742.1">
    <property type="nucleotide sequence ID" value="NZ_CP076607.1"/>
</dbReference>
<evidence type="ECO:0000313" key="5">
    <source>
        <dbReference type="Proteomes" id="UP000683429"/>
    </source>
</evidence>
<gene>
    <name evidence="2" type="ORF">KP014_26740</name>
    <name evidence="3" type="ORF">SAMN04487895_12434</name>
</gene>
<accession>A0A1H8VHE8</accession>
<reference evidence="2 5" key="2">
    <citation type="submission" date="2021-06" db="EMBL/GenBank/DDBJ databases">
        <title>Whole genome sequence of Paenibacillus sophorae DSM23020 for comparative genomics.</title>
        <authorList>
            <person name="Kim M.-J."/>
            <person name="Lee G."/>
            <person name="Shin J.-H."/>
        </authorList>
    </citation>
    <scope>NUCLEOTIDE SEQUENCE [LARGE SCALE GENOMIC DNA]</scope>
    <source>
        <strain evidence="2 5">DSM 23020</strain>
    </source>
</reference>
<feature type="transmembrane region" description="Helical" evidence="1">
    <location>
        <begin position="32"/>
        <end position="51"/>
    </location>
</feature>
<dbReference type="Proteomes" id="UP000683429">
    <property type="component" value="Chromosome"/>
</dbReference>
<dbReference type="EMBL" id="FODH01000024">
    <property type="protein sequence ID" value="SEP14809.1"/>
    <property type="molecule type" value="Genomic_DNA"/>
</dbReference>
<keyword evidence="1" id="KW-1133">Transmembrane helix</keyword>
<evidence type="ECO:0000256" key="1">
    <source>
        <dbReference type="SAM" id="Phobius"/>
    </source>
</evidence>
<name>A0A1H8VHE8_9BACL</name>
<feature type="transmembrane region" description="Helical" evidence="1">
    <location>
        <begin position="56"/>
        <end position="74"/>
    </location>
</feature>
<dbReference type="OrthoDB" id="2659612at2"/>
<dbReference type="Proteomes" id="UP000198809">
    <property type="component" value="Unassembled WGS sequence"/>
</dbReference>
<evidence type="ECO:0000313" key="4">
    <source>
        <dbReference type="Proteomes" id="UP000198809"/>
    </source>
</evidence>
<dbReference type="AlphaFoldDB" id="A0A1H8VHE8"/>